<dbReference type="Proteomes" id="UP001227268">
    <property type="component" value="Unassembled WGS sequence"/>
</dbReference>
<comment type="caution">
    <text evidence="1">The sequence shown here is derived from an EMBL/GenBank/DDBJ whole genome shotgun (WGS) entry which is preliminary data.</text>
</comment>
<organism evidence="1 2">
    <name type="scientific">Naganishia friedmannii</name>
    <dbReference type="NCBI Taxonomy" id="89922"/>
    <lineage>
        <taxon>Eukaryota</taxon>
        <taxon>Fungi</taxon>
        <taxon>Dikarya</taxon>
        <taxon>Basidiomycota</taxon>
        <taxon>Agaricomycotina</taxon>
        <taxon>Tremellomycetes</taxon>
        <taxon>Filobasidiales</taxon>
        <taxon>Filobasidiaceae</taxon>
        <taxon>Naganishia</taxon>
    </lineage>
</organism>
<reference evidence="1" key="1">
    <citation type="submission" date="2023-04" db="EMBL/GenBank/DDBJ databases">
        <title>Draft Genome sequencing of Naganishia species isolated from polar environments using Oxford Nanopore Technology.</title>
        <authorList>
            <person name="Leo P."/>
            <person name="Venkateswaran K."/>
        </authorList>
    </citation>
    <scope>NUCLEOTIDE SEQUENCE</scope>
    <source>
        <strain evidence="1">MNA-CCFEE 5423</strain>
    </source>
</reference>
<proteinExistence type="predicted"/>
<protein>
    <submittedName>
        <fullName evidence="1">Uncharacterized protein</fullName>
    </submittedName>
</protein>
<dbReference type="EMBL" id="JASBWT010000031">
    <property type="protein sequence ID" value="KAJ9093403.1"/>
    <property type="molecule type" value="Genomic_DNA"/>
</dbReference>
<accession>A0ACC2V2U0</accession>
<gene>
    <name evidence="1" type="ORF">QFC21_006433</name>
</gene>
<name>A0ACC2V2U0_9TREE</name>
<sequence length="1704" mass="187366">MQQAFFKKQPGGNGQGDAAFQRYLQGGNTFRACPEGYFVSPCHPQQAVEECADVASIGGQDLTSPCSINFLRAIIPASLVIIHLLSHLPRPAFLAKLLEPVSPIWTDPNSLEKIITEGTRRGIRARDAQPEEVKGASRWRVGVFVGVAGVVAATWCVVFGSSVWSVADSQDGGVAKKWVVWKAWTSALVAFSWVYMALYPIFKPRRTPSMLVFAVYLSHLSISIISLVMMGYIRTVTGHSAPWASPTYIVLESLSVVACLLLLTAIMGMPLVDPEVTASLGKDAQKDDRVTLFQWITFSWVNPLIQLGFNKDLQDSDVPPLSLTMRTEQVFNSLLAISQAKVDAEGKKQPVPSLLRRLVRLNAMDFFLDGSLTCVSVFCNYAGPYLIKRILDSISDPTPETKARAYIYAALALLASLGKAEADLFHLWHGRRESVRVKNQLVAIIYEKALKRKDFSGVVGLGEDKSKDKTGGKDGKGDDKKAGKKGGKEAKKPEKNVADTGRVVSLMASDTTRVQNTISGMYFILSGVVEVPVAAIFLYSLLGWSAFAGFVIVIFASPAQRWIMSRNIKINQELSKARDRRITVMNELINNIKFIKFFAWIDQWRNKAQQARTVELNLWVKNIYNSLMFSAIYGLGPIFITLISFACYIFIAKGELTVSIAFTALSLFSMLRQPLNMIPAFTVLLLQTKVSLDRIDDFLNEDEVDDWVSSLKSKPALPTDEMDTRIGFEKASFKWHAAVKSDSALQGKPVDGANGAGTHDTNGGAEDHDAIEAFELGPLDFFFPHGKLSVISGPTGSGKSALLHALLGEMDCKEGKVYLPKHLDQLCPETGLRNSLAYCSQTPWLQQMSIKDNILFGEPFEQERYDNVLKACALLPDLDALDDGDETEIGARGISMSGGQKARLALARAVYSRTQHLLLDDIFAAVDSHTGRHLYEKCVKGPLLQGRTVIIVSHHVELLLPGTDFLVRLLDGRVETIGDTKQLREQGLLNGLIAVEEATVDTEESKEDKGVEADAIDNIDSATTKKERPHRKLVKDEERAAGNVEWSTYKLYLQASSYLSWAITVILLIIVQIFALGERWWLKIWGEAYRYSANAMILFATTIVGIHPTGSHMEPHPIQPHFFGYVDTHTSNNMSTMSVTQIAGRFPDANTHPGYYLTIFTAIGIVGFVIGLLQSINGMIGGLRASKVIHTRMLDSVLRSTIRFADTTPSGRIINRFSKDIETIDGSLTGSLRQVLVSTASLIGAIILVTGILPWFVVPAAFISYAFYVLSVRYLNVSRDLRRIEATARSPIFSGFGEVLDGITTVRAFSAEKMFKEKLFAQVDHSQAAFYHGAISAGSAGVAITSSQSFVSGCYWISRFWSQLEMDFNAVERAKEYLDLEQEPPAVIESRRPPAYWPSSGTDAFIRVENLTIKYSPELPAVLDDLTFDIKAKEKLGLLGRTGSGKSTLGMSLLRFTDPSSGKILIDGIDITSIGVDDLRSRITYIPQDAVLFSGTVRENLDPFNEHSDQELLDALDRVQLGANTKTPVASHLASRDPSIVRLNEIVNDAETASADDSTLSTSTPVANGKAKVGLDTEVSAGGLSLSQGQRQLLAMARAMLRRSNLVIADEATASIDMATDIIIQQAIRTEFADACVITIAHRLDTVIDYDRLMILADGKIVEFDTPWALIQKEGGAFRSFCEQSGRFNELYQVAQKAAQSKAT</sequence>
<evidence type="ECO:0000313" key="1">
    <source>
        <dbReference type="EMBL" id="KAJ9093403.1"/>
    </source>
</evidence>
<keyword evidence="2" id="KW-1185">Reference proteome</keyword>
<evidence type="ECO:0000313" key="2">
    <source>
        <dbReference type="Proteomes" id="UP001227268"/>
    </source>
</evidence>